<dbReference type="SUPFAM" id="SSF51690">
    <property type="entry name" value="Nicotinate/Quinolinate PRTase C-terminal domain-like"/>
    <property type="match status" value="1"/>
</dbReference>
<proteinExistence type="inferred from homology"/>
<protein>
    <recommendedName>
        <fullName evidence="3">nicotinate phosphoribosyltransferase</fullName>
        <ecNumber evidence="3">6.3.4.21</ecNumber>
    </recommendedName>
</protein>
<evidence type="ECO:0000313" key="9">
    <source>
        <dbReference type="Proteomes" id="UP000666915"/>
    </source>
</evidence>
<dbReference type="PANTHER" id="PTHR11098">
    <property type="entry name" value="NICOTINATE PHOSPHORIBOSYLTRANSFERASE"/>
    <property type="match status" value="1"/>
</dbReference>
<evidence type="ECO:0000256" key="6">
    <source>
        <dbReference type="ARBA" id="ARBA00022642"/>
    </source>
</evidence>
<feature type="domain" description="Nicotinate phosphoribosyltransferase N-terminal" evidence="7">
    <location>
        <begin position="14"/>
        <end position="118"/>
    </location>
</feature>
<keyword evidence="6" id="KW-0662">Pyridine nucleotide biosynthesis</keyword>
<evidence type="ECO:0000256" key="2">
    <source>
        <dbReference type="ARBA" id="ARBA00010897"/>
    </source>
</evidence>
<dbReference type="SUPFAM" id="SSF54675">
    <property type="entry name" value="Nicotinate/Quinolinate PRTase N-terminal domain-like"/>
    <property type="match status" value="1"/>
</dbReference>
<keyword evidence="9" id="KW-1185">Reference proteome</keyword>
<dbReference type="InterPro" id="IPR036068">
    <property type="entry name" value="Nicotinate_pribotase-like_C"/>
</dbReference>
<evidence type="ECO:0000256" key="5">
    <source>
        <dbReference type="ARBA" id="ARBA00022598"/>
    </source>
</evidence>
<evidence type="ECO:0000256" key="3">
    <source>
        <dbReference type="ARBA" id="ARBA00013236"/>
    </source>
</evidence>
<evidence type="ECO:0000256" key="1">
    <source>
        <dbReference type="ARBA" id="ARBA00004952"/>
    </source>
</evidence>
<comment type="similarity">
    <text evidence="2">Belongs to the NAPRTase family.</text>
</comment>
<comment type="pathway">
    <text evidence="1">Cofactor biosynthesis; NAD(+) biosynthesis; nicotinate D-ribonucleotide from nicotinate: step 1/1.</text>
</comment>
<dbReference type="EMBL" id="JAGEOK010000068">
    <property type="protein sequence ID" value="MBO2445255.1"/>
    <property type="molecule type" value="Genomic_DNA"/>
</dbReference>
<name>A0ABS3RG88_9ACTN</name>
<dbReference type="InterPro" id="IPR007229">
    <property type="entry name" value="Nic_PRibTrfase-Fam"/>
</dbReference>
<keyword evidence="5" id="KW-0436">Ligase</keyword>
<evidence type="ECO:0000259" key="7">
    <source>
        <dbReference type="Pfam" id="PF17767"/>
    </source>
</evidence>
<dbReference type="PANTHER" id="PTHR11098:SF1">
    <property type="entry name" value="NICOTINATE PHOSPHORIBOSYLTRANSFERASE"/>
    <property type="match status" value="1"/>
</dbReference>
<dbReference type="InterPro" id="IPR040727">
    <property type="entry name" value="NAPRTase_N"/>
</dbReference>
<accession>A0ABS3RG88</accession>
<dbReference type="Gene3D" id="3.20.140.10">
    <property type="entry name" value="nicotinate phosphoribosyltransferase"/>
    <property type="match status" value="1"/>
</dbReference>
<dbReference type="RefSeq" id="WP_208274519.1">
    <property type="nucleotide sequence ID" value="NZ_BAAAGM010000109.1"/>
</dbReference>
<reference evidence="8 9" key="1">
    <citation type="submission" date="2021-03" db="EMBL/GenBank/DDBJ databases">
        <authorList>
            <person name="Kanchanasin P."/>
            <person name="Saeng-In P."/>
            <person name="Phongsopitanun W."/>
            <person name="Yuki M."/>
            <person name="Kudo T."/>
            <person name="Ohkuma M."/>
            <person name="Tanasupawat S."/>
        </authorList>
    </citation>
    <scope>NUCLEOTIDE SEQUENCE [LARGE SCALE GENOMIC DNA]</scope>
    <source>
        <strain evidence="8 9">L46</strain>
    </source>
</reference>
<dbReference type="EC" id="6.3.4.21" evidence="3"/>
<evidence type="ECO:0000313" key="8">
    <source>
        <dbReference type="EMBL" id="MBO2445255.1"/>
    </source>
</evidence>
<comment type="caution">
    <text evidence="8">The sequence shown here is derived from an EMBL/GenBank/DDBJ whole genome shotgun (WGS) entry which is preliminary data.</text>
</comment>
<evidence type="ECO:0000256" key="4">
    <source>
        <dbReference type="ARBA" id="ARBA00022553"/>
    </source>
</evidence>
<keyword evidence="4" id="KW-0597">Phosphoprotein</keyword>
<organism evidence="8 9">
    <name type="scientific">Actinomadura nitritigenes</name>
    <dbReference type="NCBI Taxonomy" id="134602"/>
    <lineage>
        <taxon>Bacteria</taxon>
        <taxon>Bacillati</taxon>
        <taxon>Actinomycetota</taxon>
        <taxon>Actinomycetes</taxon>
        <taxon>Streptosporangiales</taxon>
        <taxon>Thermomonosporaceae</taxon>
        <taxon>Actinomadura</taxon>
    </lineage>
</organism>
<dbReference type="Pfam" id="PF17767">
    <property type="entry name" value="NAPRTase_N"/>
    <property type="match status" value="1"/>
</dbReference>
<dbReference type="Proteomes" id="UP000666915">
    <property type="component" value="Unassembled WGS sequence"/>
</dbReference>
<gene>
    <name evidence="8" type="ORF">J4557_47915</name>
</gene>
<sequence length="428" mass="45591">MDDVSAMRLRRAGTAPVTYSLSVPRLPERRPFLIAAGLDECLRHLQDFRLDAHHCDMLVEAGVCARKSASSLRGVRFTGDVRAVPEGRVLLVNEPLLELTAPFPVAYVVQREILQILSRQSRIASGAVALAPEADEGGAMDLPSMDREGEAALGARSALIAGFTATSDLAAAERFGLPGLGLISGERCAADVRRLLSRGEEVVAVLVEVDGGVDAKAVQDVRKAMAEVRAARAPARVGIRLSGADQVPRAFRSRRALDRAGLRNVRIYADARADGQAADASRASAVPIEGRLIDAVRAALAGDGFEMVSQLVDQHGVAARKPKTGTLPASKQIFRGERGDFLVVRGERCPAGHTALLEAVVLAGHPLKSGQPVSSARARCRTDLLGLRRRVLAADGAPPPAPKLSPRLRELRDRAARNAPSAHRPAWI</sequence>